<organism evidence="3 4">
    <name type="scientific">Methylobacterium mesophilicum SR1.6/6</name>
    <dbReference type="NCBI Taxonomy" id="908290"/>
    <lineage>
        <taxon>Bacteria</taxon>
        <taxon>Pseudomonadati</taxon>
        <taxon>Pseudomonadota</taxon>
        <taxon>Alphaproteobacteria</taxon>
        <taxon>Hyphomicrobiales</taxon>
        <taxon>Methylobacteriaceae</taxon>
        <taxon>Methylobacterium</taxon>
    </lineage>
</organism>
<feature type="domain" description="DUF1468" evidence="2">
    <location>
        <begin position="48"/>
        <end position="176"/>
    </location>
</feature>
<evidence type="ECO:0000313" key="4">
    <source>
        <dbReference type="Proteomes" id="UP000012488"/>
    </source>
</evidence>
<name>A0A6B9FE84_9HYPH</name>
<feature type="transmembrane region" description="Helical" evidence="1">
    <location>
        <begin position="45"/>
        <end position="65"/>
    </location>
</feature>
<reference evidence="3 4" key="1">
    <citation type="journal article" date="2012" name="Genet. Mol. Biol.">
        <title>Analysis of 16S rRNA and mxaF genes revealing insights into Methylobacterium niche-specific plant association.</title>
        <authorList>
            <person name="Dourado M.N."/>
            <person name="Andreote F.D."/>
            <person name="Dini-Andreote F."/>
            <person name="Conti R."/>
            <person name="Araujo J.M."/>
            <person name="Araujo W.L."/>
        </authorList>
    </citation>
    <scope>NUCLEOTIDE SEQUENCE [LARGE SCALE GENOMIC DNA]</scope>
    <source>
        <strain evidence="3 4">SR1.6/6</strain>
    </source>
</reference>
<keyword evidence="1" id="KW-0472">Membrane</keyword>
<accession>A0A6B9FE84</accession>
<keyword evidence="1" id="KW-1133">Transmembrane helix</keyword>
<dbReference type="InterPro" id="IPR009936">
    <property type="entry name" value="DUF1468"/>
</dbReference>
<proteinExistence type="predicted"/>
<dbReference type="KEGG" id="mmes:MMSR116_01790"/>
<dbReference type="EMBL" id="CP043538">
    <property type="protein sequence ID" value="QGY00779.1"/>
    <property type="molecule type" value="Genomic_DNA"/>
</dbReference>
<evidence type="ECO:0000259" key="2">
    <source>
        <dbReference type="Pfam" id="PF07331"/>
    </source>
</evidence>
<protein>
    <submittedName>
        <fullName evidence="3">Tripartite tricarboxylate transporter TctB family protein</fullName>
    </submittedName>
</protein>
<dbReference type="Pfam" id="PF07331">
    <property type="entry name" value="TctB"/>
    <property type="match status" value="1"/>
</dbReference>
<feature type="transmembrane region" description="Helical" evidence="1">
    <location>
        <begin position="77"/>
        <end position="95"/>
    </location>
</feature>
<sequence>MPVHDSLFPPERPSPRRKYLKLRPYAGVRPAAGTRWRRRMPDQNLARGAFVVAVALFFGLGALRYPIGTLARTGPGLFPVIVSGLLLVLGLLMLVQSRLAAREPLQFNVGKIALVMLGLGGFVVVARYVSMLPAILVLVFVVSYAGTAPSWRRSLGISAGLAVIAFLFQRFLGLNLRLV</sequence>
<feature type="transmembrane region" description="Helical" evidence="1">
    <location>
        <begin position="155"/>
        <end position="172"/>
    </location>
</feature>
<evidence type="ECO:0000256" key="1">
    <source>
        <dbReference type="SAM" id="Phobius"/>
    </source>
</evidence>
<keyword evidence="1" id="KW-0812">Transmembrane</keyword>
<dbReference type="Proteomes" id="UP000012488">
    <property type="component" value="Chromosome"/>
</dbReference>
<reference evidence="3 4" key="2">
    <citation type="journal article" date="2013" name="Genome Announc.">
        <title>Draft Genome Sequence of Methylobacterium mesophilicum Strain SR1.6/6, Isolated from Citrus sinensis.</title>
        <authorList>
            <person name="Marinho Almeida D."/>
            <person name="Dini-Andreote F."/>
            <person name="Camargo Neves A.A."/>
            <person name="Juca Ramos R.T."/>
            <person name="Andreote F.D."/>
            <person name="Carneiro A.R."/>
            <person name="Oliveira de Souza Lima A."/>
            <person name="Caracciolo Gomes de Sa P.H."/>
            <person name="Ribeiro Barbosa M.S."/>
            <person name="Araujo W.L."/>
            <person name="Silva A."/>
        </authorList>
    </citation>
    <scope>NUCLEOTIDE SEQUENCE [LARGE SCALE GENOMIC DNA]</scope>
    <source>
        <strain evidence="3 4">SR1.6/6</strain>
    </source>
</reference>
<dbReference type="AlphaFoldDB" id="A0A6B9FE84"/>
<gene>
    <name evidence="3" type="ORF">MMSR116_01790</name>
</gene>
<feature type="transmembrane region" description="Helical" evidence="1">
    <location>
        <begin position="107"/>
        <end position="125"/>
    </location>
</feature>
<evidence type="ECO:0000313" key="3">
    <source>
        <dbReference type="EMBL" id="QGY00779.1"/>
    </source>
</evidence>
<feature type="transmembrane region" description="Helical" evidence="1">
    <location>
        <begin position="131"/>
        <end position="148"/>
    </location>
</feature>